<name>A0A4U0PZW8_9NEIS</name>
<evidence type="ECO:0000313" key="3">
    <source>
        <dbReference type="EMBL" id="TJZ74243.1"/>
    </source>
</evidence>
<feature type="signal peptide" evidence="2">
    <location>
        <begin position="1"/>
        <end position="20"/>
    </location>
</feature>
<organism evidence="3 4">
    <name type="scientific">Chitiniphilus eburneus</name>
    <dbReference type="NCBI Taxonomy" id="2571148"/>
    <lineage>
        <taxon>Bacteria</taxon>
        <taxon>Pseudomonadati</taxon>
        <taxon>Pseudomonadota</taxon>
        <taxon>Betaproteobacteria</taxon>
        <taxon>Neisseriales</taxon>
        <taxon>Chitinibacteraceae</taxon>
        <taxon>Chitiniphilus</taxon>
    </lineage>
</organism>
<evidence type="ECO:0000313" key="4">
    <source>
        <dbReference type="Proteomes" id="UP000310016"/>
    </source>
</evidence>
<protein>
    <recommendedName>
        <fullName evidence="5">DUF2846 domain-containing protein</fullName>
    </recommendedName>
</protein>
<gene>
    <name evidence="3" type="ORF">FAZ21_08125</name>
</gene>
<keyword evidence="4" id="KW-1185">Reference proteome</keyword>
<comment type="caution">
    <text evidence="3">The sequence shown here is derived from an EMBL/GenBank/DDBJ whole genome shotgun (WGS) entry which is preliminary data.</text>
</comment>
<dbReference type="RefSeq" id="WP_136772773.1">
    <property type="nucleotide sequence ID" value="NZ_CP156074.1"/>
</dbReference>
<sequence length="212" mass="22647">MNRSLIACAMAALLAMHAQAEDAPAAASASAPAEAAAEPKAPPAPPVELKRLSAPEGRAVTISSLTFDAPPGASDAYAILVYEGPGGVKQVSVKARDRVVNFAGQPPGVGKLLQLTVPPGPYLMRYVYGSYQPKDADKRREFWIPLGHRYTVAPNEVVYLGNLHVVLDGTPVAVVSDLRARDFYALAQQDEINDMSNLQLRLPQPSGLPYPY</sequence>
<feature type="region of interest" description="Disordered" evidence="1">
    <location>
        <begin position="27"/>
        <end position="47"/>
    </location>
</feature>
<accession>A0A4U0PZW8</accession>
<dbReference type="EMBL" id="SUMF01000006">
    <property type="protein sequence ID" value="TJZ74243.1"/>
    <property type="molecule type" value="Genomic_DNA"/>
</dbReference>
<keyword evidence="2" id="KW-0732">Signal</keyword>
<proteinExistence type="predicted"/>
<evidence type="ECO:0000256" key="2">
    <source>
        <dbReference type="SAM" id="SignalP"/>
    </source>
</evidence>
<dbReference type="AlphaFoldDB" id="A0A4U0PZW8"/>
<feature type="chain" id="PRO_5020339984" description="DUF2846 domain-containing protein" evidence="2">
    <location>
        <begin position="21"/>
        <end position="212"/>
    </location>
</feature>
<reference evidence="3 4" key="1">
    <citation type="submission" date="2019-04" db="EMBL/GenBank/DDBJ databases">
        <title>Chitiniphilus eburnea sp. nov., a novel chitinolytic bacterium isolated from aquaculture sludge.</title>
        <authorList>
            <person name="Sheng M."/>
        </authorList>
    </citation>
    <scope>NUCLEOTIDE SEQUENCE [LARGE SCALE GENOMIC DNA]</scope>
    <source>
        <strain evidence="3 4">HX-2-15</strain>
    </source>
</reference>
<evidence type="ECO:0008006" key="5">
    <source>
        <dbReference type="Google" id="ProtNLM"/>
    </source>
</evidence>
<feature type="compositionally biased region" description="Low complexity" evidence="1">
    <location>
        <begin position="27"/>
        <end position="39"/>
    </location>
</feature>
<dbReference type="Proteomes" id="UP000310016">
    <property type="component" value="Unassembled WGS sequence"/>
</dbReference>
<evidence type="ECO:0000256" key="1">
    <source>
        <dbReference type="SAM" id="MobiDB-lite"/>
    </source>
</evidence>
<dbReference type="OrthoDB" id="8586610at2"/>